<evidence type="ECO:0000313" key="2">
    <source>
        <dbReference type="EMBL" id="KIJ10725.1"/>
    </source>
</evidence>
<keyword evidence="1" id="KW-0732">Signal</keyword>
<keyword evidence="3" id="KW-1185">Reference proteome</keyword>
<feature type="signal peptide" evidence="1">
    <location>
        <begin position="1"/>
        <end position="16"/>
    </location>
</feature>
<proteinExistence type="predicted"/>
<dbReference type="Proteomes" id="UP000053647">
    <property type="component" value="Unassembled WGS sequence"/>
</dbReference>
<protein>
    <submittedName>
        <fullName evidence="2">Uncharacterized protein</fullName>
    </submittedName>
</protein>
<reference evidence="2 3" key="1">
    <citation type="submission" date="2014-06" db="EMBL/GenBank/DDBJ databases">
        <authorList>
            <consortium name="DOE Joint Genome Institute"/>
            <person name="Kuo A."/>
            <person name="Kohler A."/>
            <person name="Nagy L.G."/>
            <person name="Floudas D."/>
            <person name="Copeland A."/>
            <person name="Barry K.W."/>
            <person name="Cichocki N."/>
            <person name="Veneault-Fourrey C."/>
            <person name="LaButti K."/>
            <person name="Lindquist E.A."/>
            <person name="Lipzen A."/>
            <person name="Lundell T."/>
            <person name="Morin E."/>
            <person name="Murat C."/>
            <person name="Sun H."/>
            <person name="Tunlid A."/>
            <person name="Henrissat B."/>
            <person name="Grigoriev I.V."/>
            <person name="Hibbett D.S."/>
            <person name="Martin F."/>
            <person name="Nordberg H.P."/>
            <person name="Cantor M.N."/>
            <person name="Hua S.X."/>
        </authorList>
    </citation>
    <scope>NUCLEOTIDE SEQUENCE [LARGE SCALE GENOMIC DNA]</scope>
    <source>
        <strain evidence="2 3">ATCC 200175</strain>
    </source>
</reference>
<reference evidence="3" key="2">
    <citation type="submission" date="2015-01" db="EMBL/GenBank/DDBJ databases">
        <title>Evolutionary Origins and Diversification of the Mycorrhizal Mutualists.</title>
        <authorList>
            <consortium name="DOE Joint Genome Institute"/>
            <consortium name="Mycorrhizal Genomics Consortium"/>
            <person name="Kohler A."/>
            <person name="Kuo A."/>
            <person name="Nagy L.G."/>
            <person name="Floudas D."/>
            <person name="Copeland A."/>
            <person name="Barry K.W."/>
            <person name="Cichocki N."/>
            <person name="Veneault-Fourrey C."/>
            <person name="LaButti K."/>
            <person name="Lindquist E.A."/>
            <person name="Lipzen A."/>
            <person name="Lundell T."/>
            <person name="Morin E."/>
            <person name="Murat C."/>
            <person name="Riley R."/>
            <person name="Ohm R."/>
            <person name="Sun H."/>
            <person name="Tunlid A."/>
            <person name="Henrissat B."/>
            <person name="Grigoriev I.V."/>
            <person name="Hibbett D.S."/>
            <person name="Martin F."/>
        </authorList>
    </citation>
    <scope>NUCLEOTIDE SEQUENCE [LARGE SCALE GENOMIC DNA]</scope>
    <source>
        <strain evidence="3">ATCC 200175</strain>
    </source>
</reference>
<dbReference type="AlphaFoldDB" id="A0A0C9T4Y5"/>
<dbReference type="EMBL" id="KN819398">
    <property type="protein sequence ID" value="KIJ10725.1"/>
    <property type="molecule type" value="Genomic_DNA"/>
</dbReference>
<dbReference type="HOGENOM" id="CLU_150821_2_0_1"/>
<evidence type="ECO:0000313" key="3">
    <source>
        <dbReference type="Proteomes" id="UP000053647"/>
    </source>
</evidence>
<gene>
    <name evidence="2" type="ORF">PAXINDRAFT_172082</name>
</gene>
<evidence type="ECO:0000256" key="1">
    <source>
        <dbReference type="SAM" id="SignalP"/>
    </source>
</evidence>
<organism evidence="2 3">
    <name type="scientific">Paxillus involutus ATCC 200175</name>
    <dbReference type="NCBI Taxonomy" id="664439"/>
    <lineage>
        <taxon>Eukaryota</taxon>
        <taxon>Fungi</taxon>
        <taxon>Dikarya</taxon>
        <taxon>Basidiomycota</taxon>
        <taxon>Agaricomycotina</taxon>
        <taxon>Agaricomycetes</taxon>
        <taxon>Agaricomycetidae</taxon>
        <taxon>Boletales</taxon>
        <taxon>Paxilineae</taxon>
        <taxon>Paxillaceae</taxon>
        <taxon>Paxillus</taxon>
    </lineage>
</organism>
<accession>A0A0C9T4Y5</accession>
<name>A0A0C9T4Y5_PAXIN</name>
<feature type="chain" id="PRO_5002220232" evidence="1">
    <location>
        <begin position="17"/>
        <end position="69"/>
    </location>
</feature>
<sequence>MKTFLTLLAAITSLSAYTLVGVHALCPICPNTMNDVGLYNHCTLNGISQNRYKTPEGFVLSCSYGVRAR</sequence>